<comment type="caution">
    <text evidence="1">The sequence shown here is derived from an EMBL/GenBank/DDBJ whole genome shotgun (WGS) entry which is preliminary data.</text>
</comment>
<gene>
    <name evidence="1" type="ORF">NQ314_010059</name>
</gene>
<dbReference type="AlphaFoldDB" id="A0AAV8XVK5"/>
<dbReference type="Proteomes" id="UP001162156">
    <property type="component" value="Unassembled WGS sequence"/>
</dbReference>
<evidence type="ECO:0000313" key="1">
    <source>
        <dbReference type="EMBL" id="KAJ8942506.1"/>
    </source>
</evidence>
<protein>
    <submittedName>
        <fullName evidence="1">Uncharacterized protein</fullName>
    </submittedName>
</protein>
<accession>A0AAV8XVK5</accession>
<reference evidence="1" key="1">
    <citation type="journal article" date="2023" name="Insect Mol. Biol.">
        <title>Genome sequencing provides insights into the evolution of gene families encoding plant cell wall-degrading enzymes in longhorned beetles.</title>
        <authorList>
            <person name="Shin N.R."/>
            <person name="Okamura Y."/>
            <person name="Kirsch R."/>
            <person name="Pauchet Y."/>
        </authorList>
    </citation>
    <scope>NUCLEOTIDE SEQUENCE</scope>
    <source>
        <strain evidence="1">RBIC_L_NR</strain>
    </source>
</reference>
<sequence length="77" mass="9005">MPIDPEDDDDLKELEELEQKKNNRDELTLIERVKLFVEEIVKKVGFFGILACASVSNVLNFQMQVLIHIFYLQDSHI</sequence>
<evidence type="ECO:0000313" key="2">
    <source>
        <dbReference type="Proteomes" id="UP001162156"/>
    </source>
</evidence>
<organism evidence="1 2">
    <name type="scientific">Rhamnusium bicolor</name>
    <dbReference type="NCBI Taxonomy" id="1586634"/>
    <lineage>
        <taxon>Eukaryota</taxon>
        <taxon>Metazoa</taxon>
        <taxon>Ecdysozoa</taxon>
        <taxon>Arthropoda</taxon>
        <taxon>Hexapoda</taxon>
        <taxon>Insecta</taxon>
        <taxon>Pterygota</taxon>
        <taxon>Neoptera</taxon>
        <taxon>Endopterygota</taxon>
        <taxon>Coleoptera</taxon>
        <taxon>Polyphaga</taxon>
        <taxon>Cucujiformia</taxon>
        <taxon>Chrysomeloidea</taxon>
        <taxon>Cerambycidae</taxon>
        <taxon>Lepturinae</taxon>
        <taxon>Rhagiini</taxon>
        <taxon>Rhamnusium</taxon>
    </lineage>
</organism>
<keyword evidence="2" id="KW-1185">Reference proteome</keyword>
<name>A0AAV8XVK5_9CUCU</name>
<dbReference type="EMBL" id="JANEYF010002760">
    <property type="protein sequence ID" value="KAJ8942506.1"/>
    <property type="molecule type" value="Genomic_DNA"/>
</dbReference>
<proteinExistence type="predicted"/>